<dbReference type="CDD" id="cd01335">
    <property type="entry name" value="Radical_SAM"/>
    <property type="match status" value="1"/>
</dbReference>
<sequence>MTTLRILYRGPLASCNYDCPYCPFAKRRDPPERLRADRAALERFTAWVRAADEPIEVLFTPWGEGLTRSWYRTALVELSRLEHVGRVAIQTNLAARLDGWLGAADPSKLAFWCTFHPGQTTIERFLAACTTLSRHGLRHSVGIVGLPEHHAAALELRQRLDPQVYCWVNAAEGHTYSAAEEAAWTAVDPLFGYSVRPHRSLGAACRTGADAISVLGDGTVRRCHFVPEPLGNLYDGSWQARRGPRPCPNGVCDCHIGYVHLETLPLYDVFAGGILERIPHAFSADRGR</sequence>
<reference evidence="1" key="2">
    <citation type="submission" date="2023-01" db="EMBL/GenBank/DDBJ databases">
        <authorList>
            <person name="Sun Q."/>
            <person name="Evtushenko L."/>
        </authorList>
    </citation>
    <scope>NUCLEOTIDE SEQUENCE</scope>
    <source>
        <strain evidence="1">VKM Ac-1321</strain>
    </source>
</reference>
<dbReference type="AlphaFoldDB" id="A0A9W6KI69"/>
<comment type="caution">
    <text evidence="1">The sequence shown here is derived from an EMBL/GenBank/DDBJ whole genome shotgun (WGS) entry which is preliminary data.</text>
</comment>
<dbReference type="NCBIfam" id="NF038073">
    <property type="entry name" value="rSAM_STM4011"/>
    <property type="match status" value="1"/>
</dbReference>
<evidence type="ECO:0000313" key="2">
    <source>
        <dbReference type="Proteomes" id="UP001143480"/>
    </source>
</evidence>
<dbReference type="Gene3D" id="3.20.20.70">
    <property type="entry name" value="Aldolase class I"/>
    <property type="match status" value="1"/>
</dbReference>
<proteinExistence type="predicted"/>
<gene>
    <name evidence="1" type="ORF">GCM10017581_042940</name>
</gene>
<dbReference type="InterPro" id="IPR058240">
    <property type="entry name" value="rSAM_sf"/>
</dbReference>
<name>A0A9W6KI69_9ACTN</name>
<dbReference type="Proteomes" id="UP001143480">
    <property type="component" value="Unassembled WGS sequence"/>
</dbReference>
<dbReference type="RefSeq" id="WP_261960562.1">
    <property type="nucleotide sequence ID" value="NZ_BAAAXA010000001.1"/>
</dbReference>
<reference evidence="1" key="1">
    <citation type="journal article" date="2014" name="Int. J. Syst. Evol. Microbiol.">
        <title>Complete genome sequence of Corynebacterium casei LMG S-19264T (=DSM 44701T), isolated from a smear-ripened cheese.</title>
        <authorList>
            <consortium name="US DOE Joint Genome Institute (JGI-PGF)"/>
            <person name="Walter F."/>
            <person name="Albersmeier A."/>
            <person name="Kalinowski J."/>
            <person name="Ruckert C."/>
        </authorList>
    </citation>
    <scope>NUCLEOTIDE SEQUENCE</scope>
    <source>
        <strain evidence="1">VKM Ac-1321</strain>
    </source>
</reference>
<evidence type="ECO:0000313" key="1">
    <source>
        <dbReference type="EMBL" id="GLL02552.1"/>
    </source>
</evidence>
<dbReference type="InterPro" id="IPR013785">
    <property type="entry name" value="Aldolase_TIM"/>
</dbReference>
<dbReference type="SUPFAM" id="SSF102114">
    <property type="entry name" value="Radical SAM enzymes"/>
    <property type="match status" value="1"/>
</dbReference>
<evidence type="ECO:0008006" key="3">
    <source>
        <dbReference type="Google" id="ProtNLM"/>
    </source>
</evidence>
<dbReference type="InterPro" id="IPR047771">
    <property type="entry name" value="Radical_SAM_STM4011-like"/>
</dbReference>
<accession>A0A9W6KI69</accession>
<organism evidence="1 2">
    <name type="scientific">Dactylosporangium matsuzakiense</name>
    <dbReference type="NCBI Taxonomy" id="53360"/>
    <lineage>
        <taxon>Bacteria</taxon>
        <taxon>Bacillati</taxon>
        <taxon>Actinomycetota</taxon>
        <taxon>Actinomycetes</taxon>
        <taxon>Micromonosporales</taxon>
        <taxon>Micromonosporaceae</taxon>
        <taxon>Dactylosporangium</taxon>
    </lineage>
</organism>
<dbReference type="EMBL" id="BSFP01000024">
    <property type="protein sequence ID" value="GLL02552.1"/>
    <property type="molecule type" value="Genomic_DNA"/>
</dbReference>
<protein>
    <recommendedName>
        <fullName evidence="3">Radical SAM protein</fullName>
    </recommendedName>
</protein>
<keyword evidence="2" id="KW-1185">Reference proteome</keyword>